<comment type="caution">
    <text evidence="8">The sequence shown here is derived from an EMBL/GenBank/DDBJ whole genome shotgun (WGS) entry which is preliminary data.</text>
</comment>
<dbReference type="PANTHER" id="PTHR13780:SF36">
    <property type="entry name" value="CBS DOMAIN-CONTAINING PROTEIN"/>
    <property type="match status" value="1"/>
</dbReference>
<feature type="compositionally biased region" description="Polar residues" evidence="6">
    <location>
        <begin position="40"/>
        <end position="53"/>
    </location>
</feature>
<evidence type="ECO:0000313" key="8">
    <source>
        <dbReference type="EMBL" id="CAD6199938.1"/>
    </source>
</evidence>
<evidence type="ECO:0000256" key="2">
    <source>
        <dbReference type="ARBA" id="ARBA00022737"/>
    </source>
</evidence>
<dbReference type="EMBL" id="CAJGYM010000218">
    <property type="protein sequence ID" value="CAD6199938.1"/>
    <property type="molecule type" value="Genomic_DNA"/>
</dbReference>
<feature type="domain" description="CBS" evidence="7">
    <location>
        <begin position="322"/>
        <end position="380"/>
    </location>
</feature>
<feature type="compositionally biased region" description="Low complexity" evidence="6">
    <location>
        <begin position="17"/>
        <end position="34"/>
    </location>
</feature>
<evidence type="ECO:0000256" key="6">
    <source>
        <dbReference type="SAM" id="MobiDB-lite"/>
    </source>
</evidence>
<accession>A0A8S1HY93</accession>
<feature type="region of interest" description="Disordered" evidence="6">
    <location>
        <begin position="1"/>
        <end position="57"/>
    </location>
</feature>
<dbReference type="InterPro" id="IPR050511">
    <property type="entry name" value="AMPK_gamma/SDS23_families"/>
</dbReference>
<feature type="domain" description="CBS" evidence="7">
    <location>
        <begin position="157"/>
        <end position="218"/>
    </location>
</feature>
<evidence type="ECO:0000256" key="3">
    <source>
        <dbReference type="ARBA" id="ARBA00023122"/>
    </source>
</evidence>
<comment type="subunit">
    <text evidence="4">AMPK is a heterotrimer of an alpha catalytic subunit (PRKAA1 or PRKAA2), a beta (PRKAB1 or PRKAB2) and a gamma non-catalytic subunits (PRKAG1, PRKAG2 or PRKAG3). Interacts with FNIP1 and FNIP2.</text>
</comment>
<dbReference type="PANTHER" id="PTHR13780">
    <property type="entry name" value="AMP-ACTIVATED PROTEIN KINASE, GAMMA REGULATORY SUBUNIT"/>
    <property type="match status" value="1"/>
</dbReference>
<evidence type="ECO:0000313" key="9">
    <source>
        <dbReference type="Proteomes" id="UP000835052"/>
    </source>
</evidence>
<dbReference type="SUPFAM" id="SSF54631">
    <property type="entry name" value="CBS-domain pair"/>
    <property type="match status" value="2"/>
</dbReference>
<keyword evidence="3 5" id="KW-0129">CBS domain</keyword>
<dbReference type="OrthoDB" id="418595at2759"/>
<organism evidence="8 9">
    <name type="scientific">Caenorhabditis auriculariae</name>
    <dbReference type="NCBI Taxonomy" id="2777116"/>
    <lineage>
        <taxon>Eukaryota</taxon>
        <taxon>Metazoa</taxon>
        <taxon>Ecdysozoa</taxon>
        <taxon>Nematoda</taxon>
        <taxon>Chromadorea</taxon>
        <taxon>Rhabditida</taxon>
        <taxon>Rhabditina</taxon>
        <taxon>Rhabditomorpha</taxon>
        <taxon>Rhabditoidea</taxon>
        <taxon>Rhabditidae</taxon>
        <taxon>Peloderinae</taxon>
        <taxon>Caenorhabditis</taxon>
    </lineage>
</organism>
<dbReference type="AlphaFoldDB" id="A0A8S1HY93"/>
<evidence type="ECO:0000256" key="4">
    <source>
        <dbReference type="ARBA" id="ARBA00025878"/>
    </source>
</evidence>
<dbReference type="Pfam" id="PF00571">
    <property type="entry name" value="CBS"/>
    <property type="match status" value="2"/>
</dbReference>
<dbReference type="PROSITE" id="PS51371">
    <property type="entry name" value="CBS"/>
    <property type="match status" value="2"/>
</dbReference>
<sequence>MNRMTMLMQAPQPPPRSIYSYAATSSEASSRETSPGMRARNNSGSSQRTSPSFLNGVRGLLHRPRSESLGEKMFRRAEVMRRVQVAECSVDQVYDLRDMKKNLYDDEAAFRRPRSNSSDFLILRKTSRPLSVHVVGLVDAQCDPYRQYMKVVDCYELSPSMNRVIAIDFKLPVRNAFEVMREFNLAALLVWNSEEQVMSSILTLTDLLVCLREDPQKTLEALENEAKKSETAENDEKKEKEDLRVCDILSGNQLVSVCATDKILNACEVIRSNKVHRLLVKDESGNALYFLTNRRVLTAIHKQNRSLHFAQWLSRPIGKSTIGTWDNIRTIPKTATIMQAVDGMLGYRFSVLPVVDEQNKTLGVITKRDIAAQIPANHSNPREWMETTKVEDIRQHCNNHIFVSGKDTTGFVLDALLSGRSRCAFIIQDHKVIGAISLSDVLGYLLREESQPPTPDSGVTSSSSSTENVPAKE</sequence>
<dbReference type="InterPro" id="IPR000644">
    <property type="entry name" value="CBS_dom"/>
</dbReference>
<proteinExistence type="inferred from homology"/>
<dbReference type="InterPro" id="IPR046342">
    <property type="entry name" value="CBS_dom_sf"/>
</dbReference>
<feature type="compositionally biased region" description="Low complexity" evidence="6">
    <location>
        <begin position="456"/>
        <end position="466"/>
    </location>
</feature>
<reference evidence="8" key="1">
    <citation type="submission" date="2020-10" db="EMBL/GenBank/DDBJ databases">
        <authorList>
            <person name="Kikuchi T."/>
        </authorList>
    </citation>
    <scope>NUCLEOTIDE SEQUENCE</scope>
    <source>
        <strain evidence="8">NKZ352</strain>
    </source>
</reference>
<comment type="similarity">
    <text evidence="1">Belongs to the 5'-AMP-activated protein kinase gamma subunit family.</text>
</comment>
<dbReference type="Gene3D" id="3.10.580.10">
    <property type="entry name" value="CBS-domain"/>
    <property type="match status" value="2"/>
</dbReference>
<name>A0A8S1HY93_9PELO</name>
<evidence type="ECO:0000256" key="1">
    <source>
        <dbReference type="ARBA" id="ARBA00006750"/>
    </source>
</evidence>
<evidence type="ECO:0000256" key="5">
    <source>
        <dbReference type="PROSITE-ProRule" id="PRU00703"/>
    </source>
</evidence>
<gene>
    <name evidence="8" type="ORF">CAUJ_LOCUS15837</name>
</gene>
<dbReference type="SMART" id="SM00116">
    <property type="entry name" value="CBS"/>
    <property type="match status" value="4"/>
</dbReference>
<feature type="region of interest" description="Disordered" evidence="6">
    <location>
        <begin position="449"/>
        <end position="473"/>
    </location>
</feature>
<dbReference type="Proteomes" id="UP000835052">
    <property type="component" value="Unassembled WGS sequence"/>
</dbReference>
<keyword evidence="2" id="KW-0677">Repeat</keyword>
<protein>
    <recommendedName>
        <fullName evidence="7">CBS domain-containing protein</fullName>
    </recommendedName>
</protein>
<dbReference type="CDD" id="cd02205">
    <property type="entry name" value="CBS_pair_SF"/>
    <property type="match status" value="2"/>
</dbReference>
<evidence type="ECO:0000259" key="7">
    <source>
        <dbReference type="PROSITE" id="PS51371"/>
    </source>
</evidence>
<keyword evidence="9" id="KW-1185">Reference proteome</keyword>